<evidence type="ECO:0000256" key="8">
    <source>
        <dbReference type="PIRNR" id="PIRNR001569"/>
    </source>
</evidence>
<dbReference type="Gene3D" id="3.90.1750.10">
    <property type="entry name" value="Hect, E3 ligase catalytic domains"/>
    <property type="match status" value="1"/>
</dbReference>
<evidence type="ECO:0000256" key="10">
    <source>
        <dbReference type="PROSITE-ProRule" id="PRU00104"/>
    </source>
</evidence>
<evidence type="ECO:0000256" key="5">
    <source>
        <dbReference type="ARBA" id="ARBA00022679"/>
    </source>
</evidence>
<feature type="compositionally biased region" description="Low complexity" evidence="11">
    <location>
        <begin position="265"/>
        <end position="287"/>
    </location>
</feature>
<feature type="region of interest" description="Disordered" evidence="11">
    <location>
        <begin position="157"/>
        <end position="181"/>
    </location>
</feature>
<dbReference type="FunFam" id="3.30.2160.10:FF:000001">
    <property type="entry name" value="E3 ubiquitin-protein ligase NEDD4-like"/>
    <property type="match status" value="1"/>
</dbReference>
<comment type="pathway">
    <text evidence="3 8">Protein modification; protein ubiquitination.</text>
</comment>
<reference evidence="15" key="1">
    <citation type="submission" date="2021-02" db="EMBL/GenBank/DDBJ databases">
        <authorList>
            <person name="Nowell W R."/>
        </authorList>
    </citation>
    <scope>NUCLEOTIDE SEQUENCE</scope>
</reference>
<comment type="catalytic activity">
    <reaction evidence="1 8">
        <text>S-ubiquitinyl-[E2 ubiquitin-conjugating enzyme]-L-cysteine + [acceptor protein]-L-lysine = [E2 ubiquitin-conjugating enzyme]-L-cysteine + N(6)-ubiquitinyl-[acceptor protein]-L-lysine.</text>
        <dbReference type="EC" id="2.3.2.26"/>
    </reaction>
</comment>
<dbReference type="InterPro" id="IPR035983">
    <property type="entry name" value="Hect_E3_ubiquitin_ligase"/>
</dbReference>
<dbReference type="SUPFAM" id="SSF51045">
    <property type="entry name" value="WW domain"/>
    <property type="match status" value="3"/>
</dbReference>
<gene>
    <name evidence="15" type="ORF">OVN521_LOCUS13625</name>
    <name evidence="16" type="ORF">UXM345_LOCUS26238</name>
</gene>
<dbReference type="SMART" id="SM00456">
    <property type="entry name" value="WW"/>
    <property type="match status" value="3"/>
</dbReference>
<keyword evidence="7 8" id="KW-0833">Ubl conjugation pathway</keyword>
<dbReference type="GO" id="GO:0005737">
    <property type="term" value="C:cytoplasm"/>
    <property type="evidence" value="ECO:0007669"/>
    <property type="project" value="UniProtKB-SubCell"/>
</dbReference>
<evidence type="ECO:0000256" key="4">
    <source>
        <dbReference type="ARBA" id="ARBA00022490"/>
    </source>
</evidence>
<dbReference type="AlphaFoldDB" id="A0A819M8W7"/>
<evidence type="ECO:0000256" key="2">
    <source>
        <dbReference type="ARBA" id="ARBA00004496"/>
    </source>
</evidence>
<evidence type="ECO:0000256" key="7">
    <source>
        <dbReference type="ARBA" id="ARBA00022786"/>
    </source>
</evidence>
<dbReference type="EC" id="2.3.2.26" evidence="8"/>
<feature type="domain" description="WW" evidence="13">
    <location>
        <begin position="343"/>
        <end position="376"/>
    </location>
</feature>
<dbReference type="EMBL" id="CAJOBF010005301">
    <property type="protein sequence ID" value="CAF4170293.1"/>
    <property type="molecule type" value="Genomic_DNA"/>
</dbReference>
<dbReference type="Proteomes" id="UP000663866">
    <property type="component" value="Unassembled WGS sequence"/>
</dbReference>
<evidence type="ECO:0000259" key="13">
    <source>
        <dbReference type="PROSITE" id="PS50020"/>
    </source>
</evidence>
<dbReference type="InterPro" id="IPR000569">
    <property type="entry name" value="HECT_dom"/>
</dbReference>
<dbReference type="Pfam" id="PF00397">
    <property type="entry name" value="WW"/>
    <property type="match status" value="3"/>
</dbReference>
<dbReference type="UniPathway" id="UPA00143"/>
<dbReference type="CDD" id="cd00201">
    <property type="entry name" value="WW"/>
    <property type="match status" value="3"/>
</dbReference>
<accession>A0A819M8W7</accession>
<dbReference type="PRINTS" id="PR00360">
    <property type="entry name" value="C2DOMAIN"/>
</dbReference>
<dbReference type="SMART" id="SM00119">
    <property type="entry name" value="HECTc"/>
    <property type="match status" value="1"/>
</dbReference>
<sequence>MSDTSSREKIYGVDTSERNARLLRIKVIRAIDLQRRDFLGGSGDPYVKVLLQTRENRNQTIDIARTRTIPKTLNPMWNQDFIFRVDPTKHRLVFEIYDQNRLTKDEFLGMFFVELNLNIPYESAEQAMLTREYPLLKRSVLQRVRGSVTIGFCYLNPNTPSPVTTNPTENENAPPPQQQQTDSGFVLVNHESNTSESVVPTPEAPLPRGWEVVFIARKDAAGRTYYVDHNSRTTTWHHPTGTAAATPQRPQPQVGDRRQIDDMEVNNSRTNATATSLSTSRTSVTSAPTDDLGPLPPGWQMSKTDNDRSFFIDHINKRTTWVDPRTGKPSPLPSAQSELNPNGPLPEHWEVRTLPDGRVYYIDHLNKITTWTDPRVAGPAVPYSRDYEAKYRAFRRNLPRPRPNTPQQVEIHVNRKDVMETSFRVIMGMKELELLKSRLWIVFDGERGLDYGGLSREWFLILSREVFNPYYGLFEYSAIDNYTLQINPLSGLFNEEHIKYFRFIGRIIAMAIYHGKLLEAFFIRPFYKMLLSKPITLADMESVDREYYQSLKYILENDPTDLDLYFVVSEEVLGDLREHELKPGGQHIQVTDENKQEYIEMVINYRFVQRIATQMNALKLGFQDILSLENIKMFDEKEVELLISGLGEINVNDWRMHTMYKGGYRPDDPVIQHFWKAIGSLKPEERTRLLQFVTGTSRLPMNGFRELWGSSGPQLFTIERWGDRTKLPRAHTCFNRIDLPPYESYQDLRQKLIQAMEMSEAFEGVD</sequence>
<feature type="domain" description="WW" evidence="13">
    <location>
        <begin position="204"/>
        <end position="241"/>
    </location>
</feature>
<dbReference type="InterPro" id="IPR001202">
    <property type="entry name" value="WW_dom"/>
</dbReference>
<dbReference type="GO" id="GO:0006511">
    <property type="term" value="P:ubiquitin-dependent protein catabolic process"/>
    <property type="evidence" value="ECO:0007669"/>
    <property type="project" value="InterPro"/>
</dbReference>
<organism evidence="15 17">
    <name type="scientific">Rotaria magnacalcarata</name>
    <dbReference type="NCBI Taxonomy" id="392030"/>
    <lineage>
        <taxon>Eukaryota</taxon>
        <taxon>Metazoa</taxon>
        <taxon>Spiralia</taxon>
        <taxon>Gnathifera</taxon>
        <taxon>Rotifera</taxon>
        <taxon>Eurotatoria</taxon>
        <taxon>Bdelloidea</taxon>
        <taxon>Philodinida</taxon>
        <taxon>Philodinidae</taxon>
        <taxon>Rotaria</taxon>
    </lineage>
</organism>
<evidence type="ECO:0000256" key="6">
    <source>
        <dbReference type="ARBA" id="ARBA00022737"/>
    </source>
</evidence>
<dbReference type="SUPFAM" id="SSF56204">
    <property type="entry name" value="Hect, E3 ligase catalytic domain"/>
    <property type="match status" value="1"/>
</dbReference>
<name>A0A819M8W7_9BILA</name>
<dbReference type="Gene3D" id="2.60.40.150">
    <property type="entry name" value="C2 domain"/>
    <property type="match status" value="1"/>
</dbReference>
<evidence type="ECO:0000256" key="3">
    <source>
        <dbReference type="ARBA" id="ARBA00004906"/>
    </source>
</evidence>
<keyword evidence="4" id="KW-0963">Cytoplasm</keyword>
<keyword evidence="17" id="KW-1185">Reference proteome</keyword>
<dbReference type="InterPro" id="IPR035892">
    <property type="entry name" value="C2_domain_sf"/>
</dbReference>
<dbReference type="Gene3D" id="3.30.2410.10">
    <property type="entry name" value="Hect, E3 ligase catalytic domain"/>
    <property type="match status" value="1"/>
</dbReference>
<evidence type="ECO:0000313" key="17">
    <source>
        <dbReference type="Proteomes" id="UP000663866"/>
    </source>
</evidence>
<keyword evidence="5 8" id="KW-0808">Transferase</keyword>
<feature type="region of interest" description="Disordered" evidence="11">
    <location>
        <begin position="232"/>
        <end position="303"/>
    </location>
</feature>
<dbReference type="PANTHER" id="PTHR11254">
    <property type="entry name" value="HECT DOMAIN UBIQUITIN-PROTEIN LIGASE"/>
    <property type="match status" value="1"/>
</dbReference>
<dbReference type="FunFam" id="3.90.1750.10:FF:000001">
    <property type="entry name" value="E3 ubiquitin-protein ligase NEDD4-like"/>
    <property type="match status" value="1"/>
</dbReference>
<dbReference type="PANTHER" id="PTHR11254:SF440">
    <property type="entry name" value="E3 UBIQUITIN-PROTEIN LIGASE NEDD-4"/>
    <property type="match status" value="1"/>
</dbReference>
<dbReference type="InterPro" id="IPR036020">
    <property type="entry name" value="WW_dom_sf"/>
</dbReference>
<feature type="region of interest" description="Disordered" evidence="11">
    <location>
        <begin position="321"/>
        <end position="347"/>
    </location>
</feature>
<dbReference type="PROSITE" id="PS50237">
    <property type="entry name" value="HECT"/>
    <property type="match status" value="1"/>
</dbReference>
<dbReference type="SUPFAM" id="SSF49562">
    <property type="entry name" value="C2 domain (Calcium/lipid-binding domain, CaLB)"/>
    <property type="match status" value="1"/>
</dbReference>
<dbReference type="Pfam" id="PF00632">
    <property type="entry name" value="HECT"/>
    <property type="match status" value="1"/>
</dbReference>
<feature type="domain" description="WW" evidence="13">
    <location>
        <begin position="293"/>
        <end position="326"/>
    </location>
</feature>
<feature type="active site" description="Glycyl thioester intermediate" evidence="9 10">
    <location>
        <position position="733"/>
    </location>
</feature>
<dbReference type="GO" id="GO:0051049">
    <property type="term" value="P:regulation of transport"/>
    <property type="evidence" value="ECO:0007669"/>
    <property type="project" value="UniProtKB-ARBA"/>
</dbReference>
<dbReference type="FunFam" id="3.30.2410.10:FF:000001">
    <property type="entry name" value="E3 ubiquitin-protein ligase NEDD4-like"/>
    <property type="match status" value="1"/>
</dbReference>
<dbReference type="EMBL" id="CAJOBG010001999">
    <property type="protein sequence ID" value="CAF3975582.1"/>
    <property type="molecule type" value="Genomic_DNA"/>
</dbReference>
<evidence type="ECO:0000313" key="15">
    <source>
        <dbReference type="EMBL" id="CAF3975582.1"/>
    </source>
</evidence>
<evidence type="ECO:0000256" key="11">
    <source>
        <dbReference type="SAM" id="MobiDB-lite"/>
    </source>
</evidence>
<evidence type="ECO:0000256" key="1">
    <source>
        <dbReference type="ARBA" id="ARBA00000885"/>
    </source>
</evidence>
<feature type="domain" description="HECT" evidence="14">
    <location>
        <begin position="431"/>
        <end position="765"/>
    </location>
</feature>
<dbReference type="PROSITE" id="PS01159">
    <property type="entry name" value="WW_DOMAIN_1"/>
    <property type="match status" value="2"/>
</dbReference>
<keyword evidence="6" id="KW-0677">Repeat</keyword>
<dbReference type="Pfam" id="PF00168">
    <property type="entry name" value="C2"/>
    <property type="match status" value="1"/>
</dbReference>
<dbReference type="GO" id="GO:0016567">
    <property type="term" value="P:protein ubiquitination"/>
    <property type="evidence" value="ECO:0007669"/>
    <property type="project" value="UniProtKB-UniPathway"/>
</dbReference>
<dbReference type="GO" id="GO:0048814">
    <property type="term" value="P:regulation of dendrite morphogenesis"/>
    <property type="evidence" value="ECO:0007669"/>
    <property type="project" value="TreeGrafter"/>
</dbReference>
<dbReference type="InterPro" id="IPR024928">
    <property type="entry name" value="E3_ub_ligase_SMURF1"/>
</dbReference>
<comment type="caution">
    <text evidence="15">The sequence shown here is derived from an EMBL/GenBank/DDBJ whole genome shotgun (WGS) entry which is preliminary data.</text>
</comment>
<evidence type="ECO:0000259" key="14">
    <source>
        <dbReference type="PROSITE" id="PS50237"/>
    </source>
</evidence>
<dbReference type="PROSITE" id="PS50020">
    <property type="entry name" value="WW_DOMAIN_2"/>
    <property type="match status" value="3"/>
</dbReference>
<dbReference type="SMART" id="SM00239">
    <property type="entry name" value="C2"/>
    <property type="match status" value="1"/>
</dbReference>
<dbReference type="Proteomes" id="UP000663842">
    <property type="component" value="Unassembled WGS sequence"/>
</dbReference>
<dbReference type="GO" id="GO:0061630">
    <property type="term" value="F:ubiquitin protein ligase activity"/>
    <property type="evidence" value="ECO:0007669"/>
    <property type="project" value="UniProtKB-EC"/>
</dbReference>
<evidence type="ECO:0000256" key="9">
    <source>
        <dbReference type="PIRSR" id="PIRSR001569-1"/>
    </source>
</evidence>
<proteinExistence type="predicted"/>
<dbReference type="Gene3D" id="2.20.70.10">
    <property type="match status" value="2"/>
</dbReference>
<dbReference type="PIRSF" id="PIRSF001569">
    <property type="entry name" value="E3_ub_ligase_SMURF1"/>
    <property type="match status" value="1"/>
</dbReference>
<evidence type="ECO:0000313" key="16">
    <source>
        <dbReference type="EMBL" id="CAF4170293.1"/>
    </source>
</evidence>
<dbReference type="PROSITE" id="PS50004">
    <property type="entry name" value="C2"/>
    <property type="match status" value="1"/>
</dbReference>
<dbReference type="CDD" id="cd00078">
    <property type="entry name" value="HECTc"/>
    <property type="match status" value="1"/>
</dbReference>
<evidence type="ECO:0000259" key="12">
    <source>
        <dbReference type="PROSITE" id="PS50004"/>
    </source>
</evidence>
<feature type="compositionally biased region" description="Low complexity" evidence="11">
    <location>
        <begin position="157"/>
        <end position="172"/>
    </location>
</feature>
<protein>
    <recommendedName>
        <fullName evidence="8">E3 ubiquitin-protein ligase</fullName>
        <ecNumber evidence="8">2.3.2.26</ecNumber>
    </recommendedName>
</protein>
<dbReference type="InterPro" id="IPR000008">
    <property type="entry name" value="C2_dom"/>
</dbReference>
<feature type="domain" description="C2" evidence="12">
    <location>
        <begin position="3"/>
        <end position="131"/>
    </location>
</feature>
<dbReference type="Gene3D" id="3.30.2160.10">
    <property type="entry name" value="Hect, E3 ligase catalytic domain"/>
    <property type="match status" value="1"/>
</dbReference>
<dbReference type="InterPro" id="IPR050409">
    <property type="entry name" value="E3_ubiq-protein_ligase"/>
</dbReference>
<comment type="subcellular location">
    <subcellularLocation>
        <location evidence="2">Cytoplasm</location>
    </subcellularLocation>
</comment>